<name>C9QG23_VIBOR</name>
<dbReference type="OrthoDB" id="5864577at2"/>
<proteinExistence type="predicted"/>
<dbReference type="InterPro" id="IPR006522">
    <property type="entry name" value="Phage_virion_morphogenesis"/>
</dbReference>
<evidence type="ECO:0000313" key="5">
    <source>
        <dbReference type="Proteomes" id="UP000003515"/>
    </source>
</evidence>
<protein>
    <recommendedName>
        <fullName evidence="6">Phage virion morphogenesis protein</fullName>
    </recommendedName>
</protein>
<sequence length="219" mass="25532">MLQIKADEHSFLRAKEQIALLTLDRKKRTRLLKKLGAQLAKQTQKNVRAQSNPDGTKWKGRKKGRKKMLMGFTRKVKHFQRNSNKTLFVGWPTARGKVAYQHHNGIAEESGLTKRKRQAKKNKEPSKDDNAPREQAKHLRDLGFRLKPQGRQKRGKKPTLKWITENMTLGEATKTIQELENKTPARDWQVGRPERQLIGISPKRMAMMIKRELKRNRSK</sequence>
<feature type="region of interest" description="Disordered" evidence="1">
    <location>
        <begin position="44"/>
        <end position="64"/>
    </location>
</feature>
<dbReference type="EMBL" id="AFWH01000001">
    <property type="protein sequence ID" value="EGU54092.1"/>
    <property type="molecule type" value="Genomic_DNA"/>
</dbReference>
<dbReference type="AlphaFoldDB" id="C9QG23"/>
<dbReference type="NCBIfam" id="TIGR01635">
    <property type="entry name" value="tail_comp_S"/>
    <property type="match status" value="1"/>
</dbReference>
<reference evidence="3" key="2">
    <citation type="submission" date="2011-08" db="EMBL/GenBank/DDBJ databases">
        <authorList>
            <person name="Hoffman M."/>
            <person name="Strain E.A."/>
            <person name="Brown E."/>
            <person name="Allard M.W."/>
        </authorList>
    </citation>
    <scope>NUCLEOTIDE SEQUENCE</scope>
    <source>
        <strain evidence="3">CIP 102891</strain>
    </source>
</reference>
<feature type="compositionally biased region" description="Basic and acidic residues" evidence="1">
    <location>
        <begin position="121"/>
        <end position="135"/>
    </location>
</feature>
<gene>
    <name evidence="2" type="ORF">VIA_001521</name>
    <name evidence="3" type="ORF">VIOR3934_19735</name>
</gene>
<reference evidence="2 5" key="1">
    <citation type="submission" date="2009-10" db="EMBL/GenBank/DDBJ databases">
        <authorList>
            <consortium name="Los Alamos National Laboratory (LANL)"/>
            <consortium name="National Microbial Pathogen Data Resource (NMPDR)"/>
            <person name="Munk A.C."/>
            <person name="Chertkov O."/>
            <person name="Tapia R."/>
            <person name="Green L."/>
            <person name="Rogers Y."/>
            <person name="Detter J.C."/>
            <person name="Bruce D."/>
            <person name="Brettin T.S."/>
            <person name="Colwell R.R."/>
            <person name="Huq A."/>
            <person name="Grim C.J."/>
            <person name="Hasan N.A."/>
            <person name="Bartels D."/>
            <person name="Vonstein V."/>
        </authorList>
    </citation>
    <scope>NUCLEOTIDE SEQUENCE [LARGE SCALE GENOMIC DNA]</scope>
    <source>
        <strain evidence="2 5">CIP 102891</strain>
    </source>
</reference>
<dbReference type="Pfam" id="PF05069">
    <property type="entry name" value="Phage_tail_S"/>
    <property type="match status" value="1"/>
</dbReference>
<evidence type="ECO:0000313" key="4">
    <source>
        <dbReference type="Proteomes" id="UP000002817"/>
    </source>
</evidence>
<dbReference type="PATRIC" id="fig|675816.5.peg.173"/>
<reference evidence="3 4" key="3">
    <citation type="journal article" date="2012" name="Int. J. Syst. Evol. Microbiol.">
        <title>Vibrio caribbeanicus sp. nov., isolated from the marine sponge Scleritoderma cyanea.</title>
        <authorList>
            <person name="Hoffmann M."/>
            <person name="Monday S.R."/>
            <person name="Allard M.W."/>
            <person name="Strain E.A."/>
            <person name="Whittaker P."/>
            <person name="Naum M."/>
            <person name="McCarthy P.J."/>
            <person name="Lopez J.V."/>
            <person name="Fischer M."/>
            <person name="Brown E.W."/>
        </authorList>
    </citation>
    <scope>NUCLEOTIDE SEQUENCE [LARGE SCALE GENOMIC DNA]</scope>
    <source>
        <strain evidence="3">CIP 102891</strain>
        <strain evidence="4">CIP 102891 / ATCC 33934</strain>
    </source>
</reference>
<feature type="region of interest" description="Disordered" evidence="1">
    <location>
        <begin position="103"/>
        <end position="135"/>
    </location>
</feature>
<evidence type="ECO:0008006" key="6">
    <source>
        <dbReference type="Google" id="ProtNLM"/>
    </source>
</evidence>
<comment type="caution">
    <text evidence="3">The sequence shown here is derived from an EMBL/GenBank/DDBJ whole genome shotgun (WGS) entry which is preliminary data.</text>
</comment>
<dbReference type="EMBL" id="ACZV01000004">
    <property type="protein sequence ID" value="EEX94363.1"/>
    <property type="molecule type" value="Genomic_DNA"/>
</dbReference>
<dbReference type="STRING" id="675816.VIA_001521"/>
<keyword evidence="5" id="KW-1185">Reference proteome</keyword>
<dbReference type="Proteomes" id="UP000003515">
    <property type="component" value="Unassembled WGS sequence"/>
</dbReference>
<dbReference type="Proteomes" id="UP000002817">
    <property type="component" value="Unassembled WGS sequence"/>
</dbReference>
<organism evidence="3 4">
    <name type="scientific">Vibrio orientalis CIP 102891 = ATCC 33934</name>
    <dbReference type="NCBI Taxonomy" id="675816"/>
    <lineage>
        <taxon>Bacteria</taxon>
        <taxon>Pseudomonadati</taxon>
        <taxon>Pseudomonadota</taxon>
        <taxon>Gammaproteobacteria</taxon>
        <taxon>Vibrionales</taxon>
        <taxon>Vibrionaceae</taxon>
        <taxon>Vibrio</taxon>
        <taxon>Vibrio oreintalis group</taxon>
    </lineage>
</organism>
<evidence type="ECO:0000313" key="3">
    <source>
        <dbReference type="EMBL" id="EGU54092.1"/>
    </source>
</evidence>
<dbReference type="RefSeq" id="WP_004412242.1">
    <property type="nucleotide sequence ID" value="NZ_ACZV01000004.1"/>
</dbReference>
<evidence type="ECO:0000313" key="2">
    <source>
        <dbReference type="EMBL" id="EEX94363.1"/>
    </source>
</evidence>
<evidence type="ECO:0000256" key="1">
    <source>
        <dbReference type="SAM" id="MobiDB-lite"/>
    </source>
</evidence>
<accession>C9QG23</accession>
<dbReference type="eggNOG" id="ENOG5032RJF">
    <property type="taxonomic scope" value="Bacteria"/>
</dbReference>